<protein>
    <submittedName>
        <fullName evidence="2">Uncharacterized protein</fullName>
    </submittedName>
</protein>
<evidence type="ECO:0000256" key="1">
    <source>
        <dbReference type="SAM" id="MobiDB-lite"/>
    </source>
</evidence>
<feature type="region of interest" description="Disordered" evidence="1">
    <location>
        <begin position="104"/>
        <end position="124"/>
    </location>
</feature>
<feature type="compositionally biased region" description="Low complexity" evidence="1">
    <location>
        <begin position="161"/>
        <end position="190"/>
    </location>
</feature>
<dbReference type="Proteomes" id="UP000467840">
    <property type="component" value="Chromosome 15"/>
</dbReference>
<dbReference type="EMBL" id="JAAGAX010000005">
    <property type="protein sequence ID" value="KAF2313510.1"/>
    <property type="molecule type" value="Genomic_DNA"/>
</dbReference>
<comment type="caution">
    <text evidence="2">The sequence shown here is derived from an EMBL/GenBank/DDBJ whole genome shotgun (WGS) entry which is preliminary data.</text>
</comment>
<reference evidence="2 3" key="1">
    <citation type="journal article" date="2020" name="Mol. Plant">
        <title>The Chromosome-Based Rubber Tree Genome Provides New Insights into Spurge Genome Evolution and Rubber Biosynthesis.</title>
        <authorList>
            <person name="Liu J."/>
            <person name="Shi C."/>
            <person name="Shi C.C."/>
            <person name="Li W."/>
            <person name="Zhang Q.J."/>
            <person name="Zhang Y."/>
            <person name="Li K."/>
            <person name="Lu H.F."/>
            <person name="Shi C."/>
            <person name="Zhu S.T."/>
            <person name="Xiao Z.Y."/>
            <person name="Nan H."/>
            <person name="Yue Y."/>
            <person name="Zhu X.G."/>
            <person name="Wu Y."/>
            <person name="Hong X.N."/>
            <person name="Fan G.Y."/>
            <person name="Tong Y."/>
            <person name="Zhang D."/>
            <person name="Mao C.L."/>
            <person name="Liu Y.L."/>
            <person name="Hao S.J."/>
            <person name="Liu W.Q."/>
            <person name="Lv M.Q."/>
            <person name="Zhang H.B."/>
            <person name="Liu Y."/>
            <person name="Hu-Tang G.R."/>
            <person name="Wang J.P."/>
            <person name="Wang J.H."/>
            <person name="Sun Y.H."/>
            <person name="Ni S.B."/>
            <person name="Chen W.B."/>
            <person name="Zhang X.C."/>
            <person name="Jiao Y.N."/>
            <person name="Eichler E.E."/>
            <person name="Li G.H."/>
            <person name="Liu X."/>
            <person name="Gao L.Z."/>
        </authorList>
    </citation>
    <scope>NUCLEOTIDE SEQUENCE [LARGE SCALE GENOMIC DNA]</scope>
    <source>
        <strain evidence="3">cv. GT1</strain>
        <tissue evidence="2">Leaf</tissue>
    </source>
</reference>
<keyword evidence="3" id="KW-1185">Reference proteome</keyword>
<evidence type="ECO:0000313" key="2">
    <source>
        <dbReference type="EMBL" id="KAF2313510.1"/>
    </source>
</evidence>
<dbReference type="AlphaFoldDB" id="A0A6A6MIE3"/>
<feature type="region of interest" description="Disordered" evidence="1">
    <location>
        <begin position="160"/>
        <end position="245"/>
    </location>
</feature>
<evidence type="ECO:0000313" key="3">
    <source>
        <dbReference type="Proteomes" id="UP000467840"/>
    </source>
</evidence>
<accession>A0A6A6MIE3</accession>
<name>A0A6A6MIE3_HEVBR</name>
<proteinExistence type="predicted"/>
<gene>
    <name evidence="2" type="ORF">GH714_011341</name>
</gene>
<sequence length="261" mass="27746">MNANDKMLSFMKKFNMKGVEANISVNPASGFNEEYNIGSNATTGGNEKVNIGENESTGMGADIEVKNDDNVLDEVDISEEKEEDNSAGDSDNEDSICEGLDANLIEGSDEDEDEELRVAREKVKSTKEGNLRELKKRMYLKYNLGQLKMMQDMKVMIETQSNTTSATSSPPTGGASSSRPSAGGDSTVIGSGKGIGSGRGSYSRKGIGSGRGSGSDVTDGVGMSSESSIRRGKLPNFGATTSSSQAKVRKTLDMDVMLIFI</sequence>
<organism evidence="2 3">
    <name type="scientific">Hevea brasiliensis</name>
    <name type="common">Para rubber tree</name>
    <name type="synonym">Siphonia brasiliensis</name>
    <dbReference type="NCBI Taxonomy" id="3981"/>
    <lineage>
        <taxon>Eukaryota</taxon>
        <taxon>Viridiplantae</taxon>
        <taxon>Streptophyta</taxon>
        <taxon>Embryophyta</taxon>
        <taxon>Tracheophyta</taxon>
        <taxon>Spermatophyta</taxon>
        <taxon>Magnoliopsida</taxon>
        <taxon>eudicotyledons</taxon>
        <taxon>Gunneridae</taxon>
        <taxon>Pentapetalae</taxon>
        <taxon>rosids</taxon>
        <taxon>fabids</taxon>
        <taxon>Malpighiales</taxon>
        <taxon>Euphorbiaceae</taxon>
        <taxon>Crotonoideae</taxon>
        <taxon>Micrandreae</taxon>
        <taxon>Hevea</taxon>
    </lineage>
</organism>